<dbReference type="InterPro" id="IPR002145">
    <property type="entry name" value="CopG"/>
</dbReference>
<dbReference type="GO" id="GO:0006355">
    <property type="term" value="P:regulation of DNA-templated transcription"/>
    <property type="evidence" value="ECO:0007669"/>
    <property type="project" value="InterPro"/>
</dbReference>
<protein>
    <submittedName>
        <fullName evidence="2">Ribbon-helix-helix protein, CopG family</fullName>
    </submittedName>
</protein>
<dbReference type="InterPro" id="IPR013321">
    <property type="entry name" value="Arc_rbn_hlx_hlx"/>
</dbReference>
<name>A0AAI9GME5_PLUGE</name>
<dbReference type="EMBL" id="ABLOKC030000011">
    <property type="protein sequence ID" value="EML1471734.1"/>
    <property type="molecule type" value="Genomic_DNA"/>
</dbReference>
<gene>
    <name evidence="2" type="ORF">QEG54_002469</name>
    <name evidence="3" type="ORF">RBJ30_22855</name>
</gene>
<evidence type="ECO:0000259" key="1">
    <source>
        <dbReference type="Pfam" id="PF01402"/>
    </source>
</evidence>
<feature type="domain" description="Ribbon-helix-helix protein CopG" evidence="1">
    <location>
        <begin position="7"/>
        <end position="45"/>
    </location>
</feature>
<evidence type="ECO:0000313" key="3">
    <source>
        <dbReference type="EMBL" id="MDQ2311910.1"/>
    </source>
</evidence>
<dbReference type="GO" id="GO:0043565">
    <property type="term" value="F:sequence-specific DNA binding"/>
    <property type="evidence" value="ECO:0007669"/>
    <property type="project" value="UniProtKB-ARBA"/>
</dbReference>
<dbReference type="PANTHER" id="PTHR40688:SF2">
    <property type="entry name" value="RIBBON-HELIX-HELIX PROTEIN COPG DOMAIN-CONTAINING PROTEIN"/>
    <property type="match status" value="1"/>
</dbReference>
<dbReference type="GeneID" id="61386552"/>
<evidence type="ECO:0000313" key="2">
    <source>
        <dbReference type="EMBL" id="EML1471734.1"/>
    </source>
</evidence>
<dbReference type="EMBL" id="JAVDNV010000021">
    <property type="protein sequence ID" value="MDQ2311910.1"/>
    <property type="molecule type" value="Genomic_DNA"/>
</dbReference>
<dbReference type="CDD" id="cd22233">
    <property type="entry name" value="RHH_CopAso-like"/>
    <property type="match status" value="1"/>
</dbReference>
<dbReference type="RefSeq" id="WP_048253393.1">
    <property type="nucleotide sequence ID" value="NZ_CBCSIS010000006.1"/>
</dbReference>
<dbReference type="InterPro" id="IPR052991">
    <property type="entry name" value="Non-func_TypeII_TA_Antitoxin"/>
</dbReference>
<dbReference type="PANTHER" id="PTHR40688">
    <property type="match status" value="1"/>
</dbReference>
<dbReference type="SUPFAM" id="SSF47598">
    <property type="entry name" value="Ribbon-helix-helix"/>
    <property type="match status" value="1"/>
</dbReference>
<sequence>MADMRTITAPLPIEMAESVDRWAEKHGRTRSWLVREAVGQFLARENERDRLIREALDAVDAGQLISHEDMVAWAESLGTDKPLPPPEPRK</sequence>
<dbReference type="Gene3D" id="1.10.1220.10">
    <property type="entry name" value="Met repressor-like"/>
    <property type="match status" value="1"/>
</dbReference>
<dbReference type="Pfam" id="PF01402">
    <property type="entry name" value="RHH_1"/>
    <property type="match status" value="1"/>
</dbReference>
<organism evidence="2">
    <name type="scientific">Pluralibacter gergoviae</name>
    <name type="common">Enterobacter gergoviae</name>
    <dbReference type="NCBI Taxonomy" id="61647"/>
    <lineage>
        <taxon>Bacteria</taxon>
        <taxon>Pseudomonadati</taxon>
        <taxon>Pseudomonadota</taxon>
        <taxon>Gammaproteobacteria</taxon>
        <taxon>Enterobacterales</taxon>
        <taxon>Enterobacteriaceae</taxon>
        <taxon>Pluralibacter</taxon>
    </lineage>
</organism>
<accession>A0AAI9GME5</accession>
<reference evidence="3" key="1">
    <citation type="submission" date="2023-08" db="EMBL/GenBank/DDBJ databases">
        <title>WGS of pathogenic bacterial species, Los Angeles County Public Health Laboratories.</title>
        <authorList>
            <person name="Garrigues J.M."/>
            <person name="Green N.M."/>
        </authorList>
    </citation>
    <scope>NUCLEOTIDE SEQUENCE</scope>
    <source>
        <strain evidence="3">LACPHL-BACT-2023-00068</strain>
    </source>
</reference>
<dbReference type="Proteomes" id="UP001236270">
    <property type="component" value="Unassembled WGS sequence"/>
</dbReference>
<reference evidence="2" key="2">
    <citation type="submission" date="2024-02" db="EMBL/GenBank/DDBJ databases">
        <authorList>
            <consortium name="Clinical and Environmental Microbiology Branch: Whole genome sequencing antimicrobial resistance pathogens in the healthcare setting"/>
        </authorList>
    </citation>
    <scope>NUCLEOTIDE SEQUENCE</scope>
    <source>
        <strain evidence="2">2021DK-00143</strain>
    </source>
</reference>
<dbReference type="InterPro" id="IPR010985">
    <property type="entry name" value="Ribbon_hlx_hlx"/>
</dbReference>
<comment type="caution">
    <text evidence="2">The sequence shown here is derived from an EMBL/GenBank/DDBJ whole genome shotgun (WGS) entry which is preliminary data.</text>
</comment>
<proteinExistence type="predicted"/>
<dbReference type="AlphaFoldDB" id="A0AAI9GME5"/>